<keyword evidence="3" id="KW-1185">Reference proteome</keyword>
<feature type="region of interest" description="Disordered" evidence="1">
    <location>
        <begin position="1"/>
        <end position="20"/>
    </location>
</feature>
<dbReference type="AlphaFoldDB" id="A0A3L6Q4A1"/>
<organism evidence="2 3">
    <name type="scientific">Panicum miliaceum</name>
    <name type="common">Proso millet</name>
    <name type="synonym">Broomcorn millet</name>
    <dbReference type="NCBI Taxonomy" id="4540"/>
    <lineage>
        <taxon>Eukaryota</taxon>
        <taxon>Viridiplantae</taxon>
        <taxon>Streptophyta</taxon>
        <taxon>Embryophyta</taxon>
        <taxon>Tracheophyta</taxon>
        <taxon>Spermatophyta</taxon>
        <taxon>Magnoliopsida</taxon>
        <taxon>Liliopsida</taxon>
        <taxon>Poales</taxon>
        <taxon>Poaceae</taxon>
        <taxon>PACMAD clade</taxon>
        <taxon>Panicoideae</taxon>
        <taxon>Panicodae</taxon>
        <taxon>Paniceae</taxon>
        <taxon>Panicinae</taxon>
        <taxon>Panicum</taxon>
        <taxon>Panicum sect. Panicum</taxon>
    </lineage>
</organism>
<name>A0A3L6Q4A1_PANMI</name>
<dbReference type="Proteomes" id="UP000275267">
    <property type="component" value="Unassembled WGS sequence"/>
</dbReference>
<reference evidence="3" key="1">
    <citation type="journal article" date="2019" name="Nat. Commun.">
        <title>The genome of broomcorn millet.</title>
        <authorList>
            <person name="Zou C."/>
            <person name="Miki D."/>
            <person name="Li D."/>
            <person name="Tang Q."/>
            <person name="Xiao L."/>
            <person name="Rajput S."/>
            <person name="Deng P."/>
            <person name="Jia W."/>
            <person name="Huang R."/>
            <person name="Zhang M."/>
            <person name="Sun Y."/>
            <person name="Hu J."/>
            <person name="Fu X."/>
            <person name="Schnable P.S."/>
            <person name="Li F."/>
            <person name="Zhang H."/>
            <person name="Feng B."/>
            <person name="Zhu X."/>
            <person name="Liu R."/>
            <person name="Schnable J.C."/>
            <person name="Zhu J.-K."/>
            <person name="Zhang H."/>
        </authorList>
    </citation>
    <scope>NUCLEOTIDE SEQUENCE [LARGE SCALE GENOMIC DNA]</scope>
</reference>
<gene>
    <name evidence="2" type="ORF">C2845_PM17G03960</name>
</gene>
<protein>
    <submittedName>
        <fullName evidence="2">Uncharacterized protein</fullName>
    </submittedName>
</protein>
<evidence type="ECO:0000313" key="2">
    <source>
        <dbReference type="EMBL" id="RLM70333.1"/>
    </source>
</evidence>
<sequence>MEISNQRPNQSRVKPNPSDVGIKTIQLQEGDSSKTALIGGGLEGFQSCHEEDMTDRILIDQELHDHGTARCKIKASNLTWEQNCRGLTNRSPAAVKRILDGPLRQIRR</sequence>
<accession>A0A3L6Q4A1</accession>
<feature type="compositionally biased region" description="Polar residues" evidence="1">
    <location>
        <begin position="1"/>
        <end position="13"/>
    </location>
</feature>
<proteinExistence type="predicted"/>
<dbReference type="EMBL" id="PQIB02000014">
    <property type="protein sequence ID" value="RLM70333.1"/>
    <property type="molecule type" value="Genomic_DNA"/>
</dbReference>
<evidence type="ECO:0000256" key="1">
    <source>
        <dbReference type="SAM" id="MobiDB-lite"/>
    </source>
</evidence>
<evidence type="ECO:0000313" key="3">
    <source>
        <dbReference type="Proteomes" id="UP000275267"/>
    </source>
</evidence>
<comment type="caution">
    <text evidence="2">The sequence shown here is derived from an EMBL/GenBank/DDBJ whole genome shotgun (WGS) entry which is preliminary data.</text>
</comment>